<gene>
    <name evidence="8 10" type="primary">tmk</name>
    <name evidence="10" type="ORF">DL240_06925</name>
</gene>
<evidence type="ECO:0000256" key="5">
    <source>
        <dbReference type="ARBA" id="ARBA00022777"/>
    </source>
</evidence>
<dbReference type="GO" id="GO:0006227">
    <property type="term" value="P:dUDP biosynthetic process"/>
    <property type="evidence" value="ECO:0007669"/>
    <property type="project" value="TreeGrafter"/>
</dbReference>
<dbReference type="PANTHER" id="PTHR10344">
    <property type="entry name" value="THYMIDYLATE KINASE"/>
    <property type="match status" value="1"/>
</dbReference>
<evidence type="ECO:0000256" key="3">
    <source>
        <dbReference type="ARBA" id="ARBA00022727"/>
    </source>
</evidence>
<dbReference type="Proteomes" id="UP000249169">
    <property type="component" value="Unassembled WGS sequence"/>
</dbReference>
<keyword evidence="11" id="KW-1185">Reference proteome</keyword>
<evidence type="ECO:0000313" key="10">
    <source>
        <dbReference type="EMBL" id="RAL23875.1"/>
    </source>
</evidence>
<comment type="function">
    <text evidence="8">Phosphorylation of dTMP to form dTDP in both de novo and salvage pathways of dTTP synthesis.</text>
</comment>
<sequence length="225" mass="24807">MASKAERMLQQGTPFVVLEGLDGAGTTTQSAALAARLRAEGWEVSTSCEPSEGPIGTLIRQMLTGRVVVPGEDGARPVGRETLALLFAADRLDHIEAQIEPALRAGKVAISDRYYHSSLVYQGDIDGEERVDYGWVRELNSRARVPDVTIFLEAPVELCMSRLSGRGSRDLYETREKLARLERRYDEVLTMLSAEGQPIVRLDAGLEREEISEAIWTVVQSHLPG</sequence>
<dbReference type="CDD" id="cd01672">
    <property type="entry name" value="TMPK"/>
    <property type="match status" value="1"/>
</dbReference>
<keyword evidence="2 8" id="KW-0808">Transferase</keyword>
<dbReference type="NCBIfam" id="TIGR00041">
    <property type="entry name" value="DTMP_kinase"/>
    <property type="match status" value="1"/>
</dbReference>
<evidence type="ECO:0000256" key="6">
    <source>
        <dbReference type="ARBA" id="ARBA00022840"/>
    </source>
</evidence>
<reference evidence="10 11" key="1">
    <citation type="submission" date="2018-05" db="EMBL/GenBank/DDBJ databases">
        <title>Lujinxingia marina gen. nov. sp. nov., a new facultative anaerobic member of the class Deltaproteobacteria, and proposal of Lujinxingaceae fam. nov.</title>
        <authorList>
            <person name="Li C.-M."/>
        </authorList>
    </citation>
    <scope>NUCLEOTIDE SEQUENCE [LARGE SCALE GENOMIC DNA]</scope>
    <source>
        <strain evidence="10 11">B210</strain>
    </source>
</reference>
<organism evidence="10 11">
    <name type="scientific">Lujinxingia litoralis</name>
    <dbReference type="NCBI Taxonomy" id="2211119"/>
    <lineage>
        <taxon>Bacteria</taxon>
        <taxon>Deltaproteobacteria</taxon>
        <taxon>Bradymonadales</taxon>
        <taxon>Lujinxingiaceae</taxon>
        <taxon>Lujinxingia</taxon>
    </lineage>
</organism>
<dbReference type="GO" id="GO:0005524">
    <property type="term" value="F:ATP binding"/>
    <property type="evidence" value="ECO:0007669"/>
    <property type="project" value="UniProtKB-UniRule"/>
</dbReference>
<dbReference type="InterPro" id="IPR039430">
    <property type="entry name" value="Thymidylate_kin-like_dom"/>
</dbReference>
<dbReference type="InterPro" id="IPR027417">
    <property type="entry name" value="P-loop_NTPase"/>
</dbReference>
<keyword evidence="5 8" id="KW-0418">Kinase</keyword>
<dbReference type="InterPro" id="IPR018095">
    <property type="entry name" value="Thymidylate_kin_CS"/>
</dbReference>
<dbReference type="AlphaFoldDB" id="A0A328C7E2"/>
<evidence type="ECO:0000313" key="11">
    <source>
        <dbReference type="Proteomes" id="UP000249169"/>
    </source>
</evidence>
<keyword evidence="4 8" id="KW-0547">Nucleotide-binding</keyword>
<dbReference type="PROSITE" id="PS01331">
    <property type="entry name" value="THYMIDYLATE_KINASE"/>
    <property type="match status" value="1"/>
</dbReference>
<proteinExistence type="inferred from homology"/>
<evidence type="ECO:0000256" key="8">
    <source>
        <dbReference type="HAMAP-Rule" id="MF_00165"/>
    </source>
</evidence>
<evidence type="ECO:0000259" key="9">
    <source>
        <dbReference type="Pfam" id="PF02223"/>
    </source>
</evidence>
<dbReference type="EMBL" id="QHKO01000002">
    <property type="protein sequence ID" value="RAL23875.1"/>
    <property type="molecule type" value="Genomic_DNA"/>
</dbReference>
<dbReference type="GO" id="GO:0006235">
    <property type="term" value="P:dTTP biosynthetic process"/>
    <property type="evidence" value="ECO:0007669"/>
    <property type="project" value="UniProtKB-UniRule"/>
</dbReference>
<dbReference type="PANTHER" id="PTHR10344:SF4">
    <property type="entry name" value="UMP-CMP KINASE 2, MITOCHONDRIAL"/>
    <property type="match status" value="1"/>
</dbReference>
<dbReference type="SUPFAM" id="SSF52540">
    <property type="entry name" value="P-loop containing nucleoside triphosphate hydrolases"/>
    <property type="match status" value="1"/>
</dbReference>
<dbReference type="GO" id="GO:0005737">
    <property type="term" value="C:cytoplasm"/>
    <property type="evidence" value="ECO:0007669"/>
    <property type="project" value="TreeGrafter"/>
</dbReference>
<evidence type="ECO:0000256" key="1">
    <source>
        <dbReference type="ARBA" id="ARBA00009776"/>
    </source>
</evidence>
<dbReference type="EC" id="2.7.4.9" evidence="8"/>
<comment type="catalytic activity">
    <reaction evidence="7 8">
        <text>dTMP + ATP = dTDP + ADP</text>
        <dbReference type="Rhea" id="RHEA:13517"/>
        <dbReference type="ChEBI" id="CHEBI:30616"/>
        <dbReference type="ChEBI" id="CHEBI:58369"/>
        <dbReference type="ChEBI" id="CHEBI:63528"/>
        <dbReference type="ChEBI" id="CHEBI:456216"/>
        <dbReference type="EC" id="2.7.4.9"/>
    </reaction>
</comment>
<dbReference type="InterPro" id="IPR018094">
    <property type="entry name" value="Thymidylate_kinase"/>
</dbReference>
<comment type="caution">
    <text evidence="10">The sequence shown here is derived from an EMBL/GenBank/DDBJ whole genome shotgun (WGS) entry which is preliminary data.</text>
</comment>
<evidence type="ECO:0000256" key="7">
    <source>
        <dbReference type="ARBA" id="ARBA00048743"/>
    </source>
</evidence>
<feature type="domain" description="Thymidylate kinase-like" evidence="9">
    <location>
        <begin position="18"/>
        <end position="215"/>
    </location>
</feature>
<comment type="caution">
    <text evidence="8">Lacks conserved residue(s) required for the propagation of feature annotation.</text>
</comment>
<protein>
    <recommendedName>
        <fullName evidence="8">Thymidylate kinase</fullName>
        <ecNumber evidence="8">2.7.4.9</ecNumber>
    </recommendedName>
    <alternativeName>
        <fullName evidence="8">dTMP kinase</fullName>
    </alternativeName>
</protein>
<keyword evidence="6 8" id="KW-0067">ATP-binding</keyword>
<accession>A0A328C7E2</accession>
<keyword evidence="3 8" id="KW-0545">Nucleotide biosynthesis</keyword>
<dbReference type="Gene3D" id="3.40.50.300">
    <property type="entry name" value="P-loop containing nucleotide triphosphate hydrolases"/>
    <property type="match status" value="1"/>
</dbReference>
<name>A0A328C7E2_9DELT</name>
<evidence type="ECO:0000256" key="2">
    <source>
        <dbReference type="ARBA" id="ARBA00022679"/>
    </source>
</evidence>
<dbReference type="HAMAP" id="MF_00165">
    <property type="entry name" value="Thymidylate_kinase"/>
    <property type="match status" value="1"/>
</dbReference>
<comment type="similarity">
    <text evidence="1 8">Belongs to the thymidylate kinase family.</text>
</comment>
<dbReference type="GO" id="GO:0006233">
    <property type="term" value="P:dTDP biosynthetic process"/>
    <property type="evidence" value="ECO:0007669"/>
    <property type="project" value="InterPro"/>
</dbReference>
<dbReference type="Pfam" id="PF02223">
    <property type="entry name" value="Thymidylate_kin"/>
    <property type="match status" value="1"/>
</dbReference>
<dbReference type="GO" id="GO:0004798">
    <property type="term" value="F:dTMP kinase activity"/>
    <property type="evidence" value="ECO:0007669"/>
    <property type="project" value="UniProtKB-UniRule"/>
</dbReference>
<evidence type="ECO:0000256" key="4">
    <source>
        <dbReference type="ARBA" id="ARBA00022741"/>
    </source>
</evidence>